<dbReference type="SUPFAM" id="SSF53335">
    <property type="entry name" value="S-adenosyl-L-methionine-dependent methyltransferases"/>
    <property type="match status" value="1"/>
</dbReference>
<feature type="non-terminal residue" evidence="6">
    <location>
        <position position="275"/>
    </location>
</feature>
<comment type="similarity">
    <text evidence="1">Belongs to the N(4)/N(6)-methyltransferase family.</text>
</comment>
<keyword evidence="2" id="KW-0489">Methyltransferase</keyword>
<keyword evidence="7" id="KW-1185">Reference proteome</keyword>
<dbReference type="PROSITE" id="PS00092">
    <property type="entry name" value="N6_MTASE"/>
    <property type="match status" value="1"/>
</dbReference>
<dbReference type="InterPro" id="IPR022221">
    <property type="entry name" value="TypeIII_RM_meth"/>
</dbReference>
<dbReference type="InterPro" id="IPR029063">
    <property type="entry name" value="SAM-dependent_MTases_sf"/>
</dbReference>
<evidence type="ECO:0000256" key="1">
    <source>
        <dbReference type="ARBA" id="ARBA00006594"/>
    </source>
</evidence>
<reference evidence="6" key="1">
    <citation type="submission" date="2021-06" db="EMBL/GenBank/DDBJ databases">
        <authorList>
            <person name="Kallberg Y."/>
            <person name="Tangrot J."/>
            <person name="Rosling A."/>
        </authorList>
    </citation>
    <scope>NUCLEOTIDE SEQUENCE</scope>
    <source>
        <strain evidence="6">FL130A</strain>
    </source>
</reference>
<proteinExistence type="inferred from homology"/>
<protein>
    <submittedName>
        <fullName evidence="6">332_t:CDS:1</fullName>
    </submittedName>
</protein>
<comment type="caution">
    <text evidence="6">The sequence shown here is derived from an EMBL/GenBank/DDBJ whole genome shotgun (WGS) entry which is preliminary data.</text>
</comment>
<dbReference type="Pfam" id="PF12564">
    <property type="entry name" value="TypeIII_RM_meth"/>
    <property type="match status" value="1"/>
</dbReference>
<keyword evidence="3" id="KW-0808">Transferase</keyword>
<evidence type="ECO:0000256" key="3">
    <source>
        <dbReference type="ARBA" id="ARBA00022679"/>
    </source>
</evidence>
<dbReference type="Proteomes" id="UP000789508">
    <property type="component" value="Unassembled WGS sequence"/>
</dbReference>
<dbReference type="Gene3D" id="3.40.50.150">
    <property type="entry name" value="Vaccinia Virus protein VP39"/>
    <property type="match status" value="1"/>
</dbReference>
<dbReference type="GO" id="GO:0032259">
    <property type="term" value="P:methylation"/>
    <property type="evidence" value="ECO:0007669"/>
    <property type="project" value="UniProtKB-KW"/>
</dbReference>
<accession>A0A9N9B9N0</accession>
<dbReference type="AlphaFoldDB" id="A0A9N9B9N0"/>
<dbReference type="Pfam" id="PF01555">
    <property type="entry name" value="N6_N4_Mtase"/>
    <property type="match status" value="1"/>
</dbReference>
<evidence type="ECO:0000256" key="2">
    <source>
        <dbReference type="ARBA" id="ARBA00022603"/>
    </source>
</evidence>
<feature type="domain" description="DNA methylase N-4/N-6" evidence="4">
    <location>
        <begin position="212"/>
        <end position="272"/>
    </location>
</feature>
<evidence type="ECO:0000259" key="4">
    <source>
        <dbReference type="Pfam" id="PF01555"/>
    </source>
</evidence>
<evidence type="ECO:0000259" key="5">
    <source>
        <dbReference type="Pfam" id="PF12564"/>
    </source>
</evidence>
<feature type="domain" description="Type III restriction/modification enzyme methylation subunit" evidence="5">
    <location>
        <begin position="103"/>
        <end position="156"/>
    </location>
</feature>
<dbReference type="GO" id="GO:0008170">
    <property type="term" value="F:N-methyltransferase activity"/>
    <property type="evidence" value="ECO:0007669"/>
    <property type="project" value="InterPro"/>
</dbReference>
<name>A0A9N9B9N0_9GLOM</name>
<gene>
    <name evidence="6" type="ORF">ALEPTO_LOCUS6220</name>
</gene>
<organism evidence="6 7">
    <name type="scientific">Ambispora leptoticha</name>
    <dbReference type="NCBI Taxonomy" id="144679"/>
    <lineage>
        <taxon>Eukaryota</taxon>
        <taxon>Fungi</taxon>
        <taxon>Fungi incertae sedis</taxon>
        <taxon>Mucoromycota</taxon>
        <taxon>Glomeromycotina</taxon>
        <taxon>Glomeromycetes</taxon>
        <taxon>Archaeosporales</taxon>
        <taxon>Ambisporaceae</taxon>
        <taxon>Ambispora</taxon>
    </lineage>
</organism>
<dbReference type="InterPro" id="IPR002941">
    <property type="entry name" value="DNA_methylase_N4/N6"/>
</dbReference>
<evidence type="ECO:0000313" key="7">
    <source>
        <dbReference type="Proteomes" id="UP000789508"/>
    </source>
</evidence>
<dbReference type="GO" id="GO:0003677">
    <property type="term" value="F:DNA binding"/>
    <property type="evidence" value="ECO:0007669"/>
    <property type="project" value="InterPro"/>
</dbReference>
<dbReference type="EMBL" id="CAJVPS010002035">
    <property type="protein sequence ID" value="CAG8558226.1"/>
    <property type="molecule type" value="Genomic_DNA"/>
</dbReference>
<dbReference type="OrthoDB" id="2428655at2759"/>
<dbReference type="InterPro" id="IPR002052">
    <property type="entry name" value="DNA_methylase_N6_adenine_CS"/>
</dbReference>
<evidence type="ECO:0000313" key="6">
    <source>
        <dbReference type="EMBL" id="CAG8558226.1"/>
    </source>
</evidence>
<sequence>MLEIFKEMHLKNSREYKKENQKYRKLTPTGELKKEEAQKVLNEISKNNDKEYNLISKADKIIKTFEVNSSRLNELKKIFTELIVDGNLAKNKVIELALQLDIKLLQLLKSSPEIKKIFFVEIDDILVFDKTKFQNFISNKQFLPDSFTQYKNKIGLVADRQYLANSVLTNFWKYDCGKEVPMTDISLNDNLIIKGNNLLSLYSLKERYQGKIKLIYIDPPYNPDSKSNTFVYNNGFNESTWLTFMKNRLEVAKKLLTNDGCLIVAIDKNEQAELT</sequence>